<reference evidence="1" key="1">
    <citation type="submission" date="2021-02" db="EMBL/GenBank/DDBJ databases">
        <authorList>
            <person name="Dougan E. K."/>
            <person name="Rhodes N."/>
            <person name="Thang M."/>
            <person name="Chan C."/>
        </authorList>
    </citation>
    <scope>NUCLEOTIDE SEQUENCE</scope>
</reference>
<sequence length="241" mass="26081">PGLGSDSLPWRNCLEAMDLRRWRLHVLVLTKGVFGIFEASSTPAALGWRVAARKTPQNSVWDVGQLIFNTAAGPLKIGGPEGCEPIDSGSLSDPFFGGVPGYGSAQIFDDNIFGRFSIGSWGGRSNSSLLFVGLQCQTPVIVHSVQISQGDQLGAHWFAQIYVQAIIFVNGWLDLFEAQVPHASSLETVFNDMSAEHQQRICGISCKKKGYCCNDLWVGSNQLISCSQACLMKARGLAARS</sequence>
<protein>
    <submittedName>
        <fullName evidence="1">Uncharacterized protein</fullName>
    </submittedName>
</protein>
<dbReference type="AlphaFoldDB" id="A0A813GC74"/>
<comment type="caution">
    <text evidence="1">The sequence shown here is derived from an EMBL/GenBank/DDBJ whole genome shotgun (WGS) entry which is preliminary data.</text>
</comment>
<dbReference type="Proteomes" id="UP000654075">
    <property type="component" value="Unassembled WGS sequence"/>
</dbReference>
<dbReference type="EMBL" id="CAJNNV010028255">
    <property type="protein sequence ID" value="CAE8623842.1"/>
    <property type="molecule type" value="Genomic_DNA"/>
</dbReference>
<gene>
    <name evidence="1" type="ORF">PGLA1383_LOCUS41065</name>
</gene>
<feature type="non-terminal residue" evidence="1">
    <location>
        <position position="1"/>
    </location>
</feature>
<accession>A0A813GC74</accession>
<organism evidence="1 2">
    <name type="scientific">Polarella glacialis</name>
    <name type="common">Dinoflagellate</name>
    <dbReference type="NCBI Taxonomy" id="89957"/>
    <lineage>
        <taxon>Eukaryota</taxon>
        <taxon>Sar</taxon>
        <taxon>Alveolata</taxon>
        <taxon>Dinophyceae</taxon>
        <taxon>Suessiales</taxon>
        <taxon>Suessiaceae</taxon>
        <taxon>Polarella</taxon>
    </lineage>
</organism>
<proteinExistence type="predicted"/>
<dbReference type="OrthoDB" id="417416at2759"/>
<evidence type="ECO:0000313" key="1">
    <source>
        <dbReference type="EMBL" id="CAE8623842.1"/>
    </source>
</evidence>
<evidence type="ECO:0000313" key="2">
    <source>
        <dbReference type="Proteomes" id="UP000654075"/>
    </source>
</evidence>
<keyword evidence="2" id="KW-1185">Reference proteome</keyword>
<name>A0A813GC74_POLGL</name>